<dbReference type="GO" id="GO:0003723">
    <property type="term" value="F:RNA binding"/>
    <property type="evidence" value="ECO:0007669"/>
    <property type="project" value="TreeGrafter"/>
</dbReference>
<accession>A0A0L7LKM6</accession>
<dbReference type="EMBL" id="JTDY01000831">
    <property type="protein sequence ID" value="KOB75741.1"/>
    <property type="molecule type" value="Genomic_DNA"/>
</dbReference>
<keyword evidence="4" id="KW-0677">Repeat</keyword>
<evidence type="ECO:0000313" key="9">
    <source>
        <dbReference type="EMBL" id="KOB75741.1"/>
    </source>
</evidence>
<dbReference type="GO" id="GO:0071541">
    <property type="term" value="C:eukaryotic translation initiation factor 3 complex, eIF3m"/>
    <property type="evidence" value="ECO:0007669"/>
    <property type="project" value="TreeGrafter"/>
</dbReference>
<dbReference type="Proteomes" id="UP000037510">
    <property type="component" value="Unassembled WGS sequence"/>
</dbReference>
<feature type="repeat" description="WD" evidence="8">
    <location>
        <begin position="160"/>
        <end position="201"/>
    </location>
</feature>
<dbReference type="SUPFAM" id="SSF50978">
    <property type="entry name" value="WD40 repeat-like"/>
    <property type="match status" value="1"/>
</dbReference>
<comment type="similarity">
    <text evidence="6">Belongs to the WD repeat STRAP family.</text>
</comment>
<dbReference type="HAMAP" id="MF_03008">
    <property type="entry name" value="eIF3i"/>
    <property type="match status" value="1"/>
</dbReference>
<comment type="similarity">
    <text evidence="7">Belongs to the eIF-3 subunit I family.</text>
</comment>
<dbReference type="GO" id="GO:0003743">
    <property type="term" value="F:translation initiation factor activity"/>
    <property type="evidence" value="ECO:0007669"/>
    <property type="project" value="UniProtKB-UniRule"/>
</dbReference>
<reference evidence="9 10" key="1">
    <citation type="journal article" date="2015" name="Genome Biol. Evol.">
        <title>The genome of winter moth (Operophtera brumata) provides a genomic perspective on sexual dimorphism and phenology.</title>
        <authorList>
            <person name="Derks M.F."/>
            <person name="Smit S."/>
            <person name="Salis L."/>
            <person name="Schijlen E."/>
            <person name="Bossers A."/>
            <person name="Mateman C."/>
            <person name="Pijl A.S."/>
            <person name="de Ridder D."/>
            <person name="Groenen M.A."/>
            <person name="Visser M.E."/>
            <person name="Megens H.J."/>
        </authorList>
    </citation>
    <scope>NUCLEOTIDE SEQUENCE [LARGE SCALE GENOMIC DNA]</scope>
    <source>
        <strain evidence="9">WM2013NL</strain>
        <tissue evidence="9">Head and thorax</tissue>
    </source>
</reference>
<evidence type="ECO:0000256" key="2">
    <source>
        <dbReference type="ARBA" id="ARBA00022540"/>
    </source>
</evidence>
<evidence type="ECO:0000256" key="7">
    <source>
        <dbReference type="HAMAP-Rule" id="MF_03008"/>
    </source>
</evidence>
<proteinExistence type="inferred from homology"/>
<dbReference type="PROSITE" id="PS50082">
    <property type="entry name" value="WD_REPEATS_2"/>
    <property type="match status" value="3"/>
</dbReference>
<comment type="function">
    <text evidence="7">Component of the eukaryotic translation initiation factor 3 (eIF-3) complex, which is involved in protein synthesis of a specialized repertoire of mRNAs and, together with other initiation factors, stimulates binding of mRNA and methionyl-tRNAi to the 40S ribosome. The eIF-3 complex specifically targets and initiates translation of a subset of mRNAs involved in cell proliferation.</text>
</comment>
<dbReference type="PANTHER" id="PTHR19877:SF1">
    <property type="entry name" value="EUKARYOTIC TRANSLATION INITIATION FACTOR 3 SUBUNIT I"/>
    <property type="match status" value="1"/>
</dbReference>
<dbReference type="InterPro" id="IPR036322">
    <property type="entry name" value="WD40_repeat_dom_sf"/>
</dbReference>
<dbReference type="PANTHER" id="PTHR19877">
    <property type="entry name" value="EUKARYOTIC TRANSLATION INITIATION FACTOR 3 SUBUNIT I"/>
    <property type="match status" value="1"/>
</dbReference>
<dbReference type="GO" id="GO:0001732">
    <property type="term" value="P:formation of cytoplasmic translation initiation complex"/>
    <property type="evidence" value="ECO:0007669"/>
    <property type="project" value="UniProtKB-UniRule"/>
</dbReference>
<evidence type="ECO:0000256" key="8">
    <source>
        <dbReference type="PROSITE-ProRule" id="PRU00221"/>
    </source>
</evidence>
<dbReference type="SMART" id="SM00320">
    <property type="entry name" value="WD40"/>
    <property type="match status" value="5"/>
</dbReference>
<evidence type="ECO:0000313" key="10">
    <source>
        <dbReference type="Proteomes" id="UP000037510"/>
    </source>
</evidence>
<dbReference type="GO" id="GO:0033290">
    <property type="term" value="C:eukaryotic 48S preinitiation complex"/>
    <property type="evidence" value="ECO:0007669"/>
    <property type="project" value="UniProtKB-UniRule"/>
</dbReference>
<comment type="subunit">
    <text evidence="7">Component of the eukaryotic translation initiation factor 3 (eIF-3) complex.</text>
</comment>
<feature type="repeat" description="WD" evidence="8">
    <location>
        <begin position="6"/>
        <end position="37"/>
    </location>
</feature>
<evidence type="ECO:0000256" key="5">
    <source>
        <dbReference type="ARBA" id="ARBA00022917"/>
    </source>
</evidence>
<dbReference type="InterPro" id="IPR001680">
    <property type="entry name" value="WD40_rpt"/>
</dbReference>
<keyword evidence="5 7" id="KW-0648">Protein biosynthesis</keyword>
<feature type="repeat" description="WD" evidence="8">
    <location>
        <begin position="257"/>
        <end position="287"/>
    </location>
</feature>
<evidence type="ECO:0000256" key="6">
    <source>
        <dbReference type="ARBA" id="ARBA00038394"/>
    </source>
</evidence>
<organism evidence="9 10">
    <name type="scientific">Operophtera brumata</name>
    <name type="common">Winter moth</name>
    <name type="synonym">Phalaena brumata</name>
    <dbReference type="NCBI Taxonomy" id="104452"/>
    <lineage>
        <taxon>Eukaryota</taxon>
        <taxon>Metazoa</taxon>
        <taxon>Ecdysozoa</taxon>
        <taxon>Arthropoda</taxon>
        <taxon>Hexapoda</taxon>
        <taxon>Insecta</taxon>
        <taxon>Pterygota</taxon>
        <taxon>Neoptera</taxon>
        <taxon>Endopterygota</taxon>
        <taxon>Lepidoptera</taxon>
        <taxon>Glossata</taxon>
        <taxon>Ditrysia</taxon>
        <taxon>Geometroidea</taxon>
        <taxon>Geometridae</taxon>
        <taxon>Larentiinae</taxon>
        <taxon>Operophtera</taxon>
    </lineage>
</organism>
<dbReference type="GO" id="GO:0016282">
    <property type="term" value="C:eukaryotic 43S preinitiation complex"/>
    <property type="evidence" value="ECO:0007669"/>
    <property type="project" value="UniProtKB-UniRule"/>
</dbReference>
<dbReference type="Pfam" id="PF24805">
    <property type="entry name" value="EIF3I"/>
    <property type="match status" value="1"/>
</dbReference>
<comment type="caution">
    <text evidence="9">The sequence shown here is derived from an EMBL/GenBank/DDBJ whole genome shotgun (WGS) entry which is preliminary data.</text>
</comment>
<evidence type="ECO:0000256" key="3">
    <source>
        <dbReference type="ARBA" id="ARBA00022574"/>
    </source>
</evidence>
<dbReference type="PROSITE" id="PS50294">
    <property type="entry name" value="WD_REPEATS_REGION"/>
    <property type="match status" value="2"/>
</dbReference>
<protein>
    <recommendedName>
        <fullName evidence="7">Eukaryotic translation initiation factor 3 subunit I</fullName>
        <shortName evidence="7">eIF3i</shortName>
    </recommendedName>
</protein>
<dbReference type="Pfam" id="PF00400">
    <property type="entry name" value="WD40"/>
    <property type="match status" value="1"/>
</dbReference>
<dbReference type="STRING" id="104452.A0A0L7LKM6"/>
<keyword evidence="10" id="KW-1185">Reference proteome</keyword>
<name>A0A0L7LKM6_OPEBR</name>
<evidence type="ECO:0000256" key="1">
    <source>
        <dbReference type="ARBA" id="ARBA00022490"/>
    </source>
</evidence>
<keyword evidence="2 7" id="KW-0396">Initiation factor</keyword>
<keyword evidence="3 8" id="KW-0853">WD repeat</keyword>
<sequence length="304" mass="34037">MKPLMLQGHERAITQIKYNREGDLLFSAAKDSKPNVWWSLNGERLGTFNGHGGVVWCLDVDWQSVNLITGGGDSSCSYSAYQAAYTTDKAMGHPCEVFVIDTRTVDDSLSSQAPILKWEITDTKVTSMVWGNLDETIITGHEAGDIIQWDLRTGKKIHSIKEHTHQINDMQLSRDGTMFITASKDQTAKLFDTNSLELLKEYKTERPVNSAALSPILDHVVIGGGQDAMDVTTTSTRHGKFDARFFHLVFEEEFGRVKGHFGPINSLGFHPDGKSYASGGEDGYVRVQSFDQSYFDYTFDYNRD</sequence>
<gene>
    <name evidence="9" type="ORF">OBRU01_06996</name>
</gene>
<keyword evidence="1 7" id="KW-0963">Cytoplasm</keyword>
<evidence type="ECO:0000256" key="4">
    <source>
        <dbReference type="ARBA" id="ARBA00022737"/>
    </source>
</evidence>
<dbReference type="Gene3D" id="2.130.10.10">
    <property type="entry name" value="YVTN repeat-like/Quinoprotein amine dehydrogenase"/>
    <property type="match status" value="2"/>
</dbReference>
<comment type="subcellular location">
    <subcellularLocation>
        <location evidence="7">Cytoplasm</location>
    </subcellularLocation>
</comment>
<dbReference type="InterPro" id="IPR027525">
    <property type="entry name" value="eIF3i"/>
</dbReference>
<dbReference type="AlphaFoldDB" id="A0A0L7LKM6"/>
<dbReference type="InterPro" id="IPR015943">
    <property type="entry name" value="WD40/YVTN_repeat-like_dom_sf"/>
</dbReference>